<proteinExistence type="predicted"/>
<evidence type="ECO:0000256" key="1">
    <source>
        <dbReference type="SAM" id="Phobius"/>
    </source>
</evidence>
<gene>
    <name evidence="2" type="ORF">JOE66_000550</name>
</gene>
<evidence type="ECO:0000313" key="2">
    <source>
        <dbReference type="EMBL" id="MBM7470916.1"/>
    </source>
</evidence>
<keyword evidence="1" id="KW-0812">Transmembrane</keyword>
<keyword evidence="1" id="KW-1133">Transmembrane helix</keyword>
<feature type="transmembrane region" description="Helical" evidence="1">
    <location>
        <begin position="46"/>
        <end position="69"/>
    </location>
</feature>
<dbReference type="Proteomes" id="UP000776164">
    <property type="component" value="Unassembled WGS sequence"/>
</dbReference>
<keyword evidence="3" id="KW-1185">Reference proteome</keyword>
<protein>
    <submittedName>
        <fullName evidence="2">Uncharacterized protein</fullName>
    </submittedName>
</protein>
<dbReference type="EMBL" id="JAFBBU010000001">
    <property type="protein sequence ID" value="MBM7470916.1"/>
    <property type="molecule type" value="Genomic_DNA"/>
</dbReference>
<comment type="caution">
    <text evidence="2">The sequence shown here is derived from an EMBL/GenBank/DDBJ whole genome shotgun (WGS) entry which is preliminary data.</text>
</comment>
<organism evidence="2 3">
    <name type="scientific">Subtercola frigoramans</name>
    <dbReference type="NCBI Taxonomy" id="120298"/>
    <lineage>
        <taxon>Bacteria</taxon>
        <taxon>Bacillati</taxon>
        <taxon>Actinomycetota</taxon>
        <taxon>Actinomycetes</taxon>
        <taxon>Micrococcales</taxon>
        <taxon>Microbacteriaceae</taxon>
        <taxon>Subtercola</taxon>
    </lineage>
</organism>
<accession>A0ABS2L1U5</accession>
<name>A0ABS2L1U5_9MICO</name>
<reference evidence="2 3" key="1">
    <citation type="submission" date="2021-01" db="EMBL/GenBank/DDBJ databases">
        <title>Sequencing the genomes of 1000 actinobacteria strains.</title>
        <authorList>
            <person name="Klenk H.-P."/>
        </authorList>
    </citation>
    <scope>NUCLEOTIDE SEQUENCE [LARGE SCALE GENOMIC DNA]</scope>
    <source>
        <strain evidence="2 3">DSM 13057</strain>
    </source>
</reference>
<keyword evidence="1" id="KW-0472">Membrane</keyword>
<feature type="transmembrane region" description="Helical" evidence="1">
    <location>
        <begin position="12"/>
        <end position="34"/>
    </location>
</feature>
<evidence type="ECO:0000313" key="3">
    <source>
        <dbReference type="Proteomes" id="UP000776164"/>
    </source>
</evidence>
<sequence length="214" mass="23252">MNDSLQGRRRDARSTLGVALAYILFCLVFILRMIQAFSHGSPDVVGITFFAMFGLALLTLLLFGLPVVVRNTRLRRADGAAYVFTSLQGNLSTVGISPSARVLGKEIYAGTHELWASVRADEFGLTFWGALSMRTSSPSFEIAKSSIIATRTTKFRIQGLPETGVIVEFEAEGGARAELAIRPASRWFFGITGTTQRGATRTLRRIDGAVGDLS</sequence>